<dbReference type="InterPro" id="IPR008992">
    <property type="entry name" value="Enterotoxin"/>
</dbReference>
<reference evidence="9 10" key="1">
    <citation type="submission" date="2014-03" db="EMBL/GenBank/DDBJ databases">
        <title>Genome sequence of Bordetella holmseii.</title>
        <authorList>
            <person name="Harvill E."/>
            <person name="Goodfield L.L."/>
            <person name="Ivanov Y."/>
            <person name="Meyer J.A."/>
            <person name="Newth C."/>
            <person name="Cassiday P."/>
            <person name="Tondella M.L."/>
            <person name="Liao P."/>
            <person name="Zimmerman J."/>
            <person name="Meert K."/>
            <person name="Wessel D."/>
            <person name="Berger J."/>
            <person name="Dean J.M."/>
            <person name="Holubkov R."/>
            <person name="Burr J."/>
            <person name="Liu T."/>
            <person name="Brinkac L.M."/>
            <person name="Sanka R."/>
            <person name="Kim M."/>
            <person name="Losada L."/>
        </authorList>
    </citation>
    <scope>NUCLEOTIDE SEQUENCE [LARGE SCALE GENOMIC DNA]</scope>
    <source>
        <strain evidence="9 10">CDC-H585-BH</strain>
    </source>
</reference>
<comment type="function">
    <text evidence="1">PTX oligomer B binds to receptors on the eukaryotic cell surface and facilitates the translocation of the toxic subunit across the cell membrane.</text>
</comment>
<gene>
    <name evidence="9" type="ORF">L497_2429</name>
</gene>
<proteinExistence type="predicted"/>
<dbReference type="EMBL" id="JFZZ01000045">
    <property type="protein sequence ID" value="KAK95970.1"/>
    <property type="molecule type" value="Genomic_DNA"/>
</dbReference>
<evidence type="ECO:0000313" key="10">
    <source>
        <dbReference type="Proteomes" id="UP000026682"/>
    </source>
</evidence>
<sequence length="107" mass="12161">MQQEIDRGLGRPMARNAGAQERKLDANGIGWYSDVRVVALERRADLICALFGRGPEWVVAGCAPVSAAYRLADSLMTNRSLRVYLDHTRRYPPVHRQETFRITHIQP</sequence>
<comment type="caution">
    <text evidence="9">The sequence shown here is derived from an EMBL/GenBank/DDBJ whole genome shotgun (WGS) entry which is preliminary data.</text>
</comment>
<dbReference type="STRING" id="35814.BBB42_15165"/>
<evidence type="ECO:0000256" key="7">
    <source>
        <dbReference type="ARBA" id="ARBA00023136"/>
    </source>
</evidence>
<evidence type="ECO:0000313" key="9">
    <source>
        <dbReference type="EMBL" id="KAK95970.1"/>
    </source>
</evidence>
<dbReference type="AlphaFoldDB" id="A0A158M755"/>
<evidence type="ECO:0000256" key="5">
    <source>
        <dbReference type="ARBA" id="ARBA00022525"/>
    </source>
</evidence>
<dbReference type="SUPFAM" id="SSF50203">
    <property type="entry name" value="Bacterial enterotoxins"/>
    <property type="match status" value="1"/>
</dbReference>
<evidence type="ECO:0000256" key="4">
    <source>
        <dbReference type="ARBA" id="ARBA00022511"/>
    </source>
</evidence>
<name>A0A158M755_9BORD</name>
<comment type="subcellular location">
    <subcellularLocation>
        <location evidence="2">Host cell membrane</location>
    </subcellularLocation>
    <subcellularLocation>
        <location evidence="3">Secreted</location>
    </subcellularLocation>
</comment>
<keyword evidence="7" id="KW-0472">Membrane</keyword>
<evidence type="ECO:0000256" key="1">
    <source>
        <dbReference type="ARBA" id="ARBA00002398"/>
    </source>
</evidence>
<evidence type="ECO:0000256" key="2">
    <source>
        <dbReference type="ARBA" id="ARBA00004165"/>
    </source>
</evidence>
<dbReference type="PATRIC" id="fig|1331206.3.peg.1210"/>
<keyword evidence="4" id="KW-1032">Host cell membrane</keyword>
<keyword evidence="5" id="KW-0964">Secreted</keyword>
<comment type="subunit">
    <text evidence="8">Pertussis toxin contains five different chains, S1-S5. They are organized into 2 functional subunits: A, composed of S1 (which is toxic) and B, containing S2, S3, S5, and two copies of S4 (B binds to the membrane receptors). Dimers of S2-S4 and S3-S4 are held together by S5.</text>
</comment>
<protein>
    <submittedName>
        <fullName evidence="9">Uncharacterized protein</fullName>
    </submittedName>
</protein>
<dbReference type="GO" id="GO:0005576">
    <property type="term" value="C:extracellular region"/>
    <property type="evidence" value="ECO:0007669"/>
    <property type="project" value="UniProtKB-SubCell"/>
</dbReference>
<evidence type="ECO:0000256" key="6">
    <source>
        <dbReference type="ARBA" id="ARBA00022870"/>
    </source>
</evidence>
<dbReference type="GO" id="GO:0020002">
    <property type="term" value="C:host cell plasma membrane"/>
    <property type="evidence" value="ECO:0007669"/>
    <property type="project" value="UniProtKB-SubCell"/>
</dbReference>
<evidence type="ECO:0000256" key="8">
    <source>
        <dbReference type="ARBA" id="ARBA00025965"/>
    </source>
</evidence>
<dbReference type="Proteomes" id="UP000026682">
    <property type="component" value="Unassembled WGS sequence"/>
</dbReference>
<keyword evidence="6" id="KW-1043">Host membrane</keyword>
<accession>A0A158M755</accession>
<organism evidence="9 10">
    <name type="scientific">Bordetella holmesii CDC-H585-BH</name>
    <dbReference type="NCBI Taxonomy" id="1331206"/>
    <lineage>
        <taxon>Bacteria</taxon>
        <taxon>Pseudomonadati</taxon>
        <taxon>Pseudomonadota</taxon>
        <taxon>Betaproteobacteria</taxon>
        <taxon>Burkholderiales</taxon>
        <taxon>Alcaligenaceae</taxon>
        <taxon>Bordetella</taxon>
    </lineage>
</organism>
<evidence type="ECO:0000256" key="3">
    <source>
        <dbReference type="ARBA" id="ARBA00004613"/>
    </source>
</evidence>